<dbReference type="GO" id="GO:0046872">
    <property type="term" value="F:metal ion binding"/>
    <property type="evidence" value="ECO:0007669"/>
    <property type="project" value="UniProtKB-KW"/>
</dbReference>
<keyword evidence="5" id="KW-0862">Zinc</keyword>
<dbReference type="InterPro" id="IPR050072">
    <property type="entry name" value="Peptidase_M20A"/>
</dbReference>
<keyword evidence="4 7" id="KW-0378">Hydrolase</keyword>
<dbReference type="PANTHER" id="PTHR43808:SF8">
    <property type="entry name" value="PEPTIDASE M20 DIMERISATION DOMAIN-CONTAINING PROTEIN"/>
    <property type="match status" value="1"/>
</dbReference>
<keyword evidence="3" id="KW-0479">Metal-binding</keyword>
<dbReference type="Gene3D" id="3.30.70.360">
    <property type="match status" value="1"/>
</dbReference>
<dbReference type="Proteomes" id="UP000595046">
    <property type="component" value="Chromosome"/>
</dbReference>
<dbReference type="NCBIfam" id="NF005913">
    <property type="entry name" value="PRK07906.1"/>
    <property type="match status" value="1"/>
</dbReference>
<evidence type="ECO:0000256" key="5">
    <source>
        <dbReference type="ARBA" id="ARBA00022833"/>
    </source>
</evidence>
<dbReference type="InterPro" id="IPR011650">
    <property type="entry name" value="Peptidase_M20_dimer"/>
</dbReference>
<dbReference type="PROSITE" id="PS00758">
    <property type="entry name" value="ARGE_DAPE_CPG2_1"/>
    <property type="match status" value="1"/>
</dbReference>
<evidence type="ECO:0000256" key="1">
    <source>
        <dbReference type="ARBA" id="ARBA00001947"/>
    </source>
</evidence>
<dbReference type="InterPro" id="IPR001261">
    <property type="entry name" value="ArgE/DapE_CS"/>
</dbReference>
<dbReference type="FunFam" id="1.10.150.900:FF:000002">
    <property type="entry name" value="M20/M25/M40 family peptidase"/>
    <property type="match status" value="1"/>
</dbReference>
<dbReference type="PIRSF" id="PIRSF036696">
    <property type="entry name" value="ACY-1"/>
    <property type="match status" value="1"/>
</dbReference>
<dbReference type="EMBL" id="CP048882">
    <property type="protein sequence ID" value="QPP09714.1"/>
    <property type="molecule type" value="Genomic_DNA"/>
</dbReference>
<dbReference type="Pfam" id="PF01546">
    <property type="entry name" value="Peptidase_M20"/>
    <property type="match status" value="1"/>
</dbReference>
<dbReference type="PANTHER" id="PTHR43808">
    <property type="entry name" value="ACETYLORNITHINE DEACETYLASE"/>
    <property type="match status" value="1"/>
</dbReference>
<dbReference type="Pfam" id="PF07687">
    <property type="entry name" value="M20_dimer"/>
    <property type="match status" value="1"/>
</dbReference>
<dbReference type="KEGG" id="sbat:G4Z16_28585"/>
<dbReference type="SUPFAM" id="SSF53187">
    <property type="entry name" value="Zn-dependent exopeptidases"/>
    <property type="match status" value="1"/>
</dbReference>
<keyword evidence="8" id="KW-1185">Reference proteome</keyword>
<dbReference type="CDD" id="cd05675">
    <property type="entry name" value="M20_yscS_like"/>
    <property type="match status" value="1"/>
</dbReference>
<evidence type="ECO:0000256" key="4">
    <source>
        <dbReference type="ARBA" id="ARBA00022801"/>
    </source>
</evidence>
<protein>
    <submittedName>
        <fullName evidence="7">M20/M25/M40 family metallo-hydrolase</fullName>
    </submittedName>
</protein>
<feature type="domain" description="Peptidase M20 dimerisation" evidence="6">
    <location>
        <begin position="204"/>
        <end position="333"/>
    </location>
</feature>
<sequence length="444" mass="47693">MNQSTPAPAGGGTSAESEVVDLCRDLIRIDTSNYGGNEGPGERAAAEYVAEKLAEVGLEPEIFESRPGRASTVARIAGEDSSRPALLIHGHTDVVPANAEDWTHDPFSGEIADGCVWGRGAVDMKDMDAMTLAVVRERLRSGRRPPRDVVLAFLADEEAGGIYGARHLVDNHRDLFDGVTEAIGEVGGFSFTVNENLRLYLVETAQKGMHWMRLTVDGTAGHGSMTNNDNAITELCEAVGRLGRHKFPVRVTKTVRSFLDELSDALGTELDPEDMEETLAKLGGIAKIIGATLQNTAAPTQLGAGYKVNVIPGQATAHVDGRFLPGHEEEFLADLDAVLGPRVQREDVHSDKALETSFDGALVDAMQASLKAEDPAARAVPYMLSGGTDAKSFDDLGIRCFGFAPLKLPPELDFAGMFHGVDERVPVEGLKFGVRVLDRFLDQC</sequence>
<dbReference type="GO" id="GO:0016787">
    <property type="term" value="F:hydrolase activity"/>
    <property type="evidence" value="ECO:0007669"/>
    <property type="project" value="UniProtKB-KW"/>
</dbReference>
<dbReference type="AlphaFoldDB" id="A0A7T1WUK2"/>
<dbReference type="RefSeq" id="WP_197353482.1">
    <property type="nucleotide sequence ID" value="NZ_CP048882.1"/>
</dbReference>
<evidence type="ECO:0000259" key="6">
    <source>
        <dbReference type="Pfam" id="PF07687"/>
    </source>
</evidence>
<gene>
    <name evidence="7" type="ORF">G4Z16_28585</name>
</gene>
<organism evidence="7 8">
    <name type="scientific">Streptomyces bathyalis</name>
    <dbReference type="NCBI Taxonomy" id="2710756"/>
    <lineage>
        <taxon>Bacteria</taxon>
        <taxon>Bacillati</taxon>
        <taxon>Actinomycetota</taxon>
        <taxon>Actinomycetes</taxon>
        <taxon>Kitasatosporales</taxon>
        <taxon>Streptomycetaceae</taxon>
        <taxon>Streptomyces</taxon>
    </lineage>
</organism>
<evidence type="ECO:0000313" key="8">
    <source>
        <dbReference type="Proteomes" id="UP000595046"/>
    </source>
</evidence>
<accession>A0A7T1WUK2</accession>
<comment type="similarity">
    <text evidence="2">Belongs to the peptidase M20A family.</text>
</comment>
<dbReference type="Gene3D" id="3.40.630.10">
    <property type="entry name" value="Zn peptidases"/>
    <property type="match status" value="1"/>
</dbReference>
<comment type="cofactor">
    <cofactor evidence="1">
        <name>Zn(2+)</name>
        <dbReference type="ChEBI" id="CHEBI:29105"/>
    </cofactor>
</comment>
<dbReference type="InterPro" id="IPR036264">
    <property type="entry name" value="Bact_exopeptidase_dim_dom"/>
</dbReference>
<dbReference type="InterPro" id="IPR002933">
    <property type="entry name" value="Peptidase_M20"/>
</dbReference>
<dbReference type="SUPFAM" id="SSF55031">
    <property type="entry name" value="Bacterial exopeptidase dimerisation domain"/>
    <property type="match status" value="1"/>
</dbReference>
<dbReference type="Gene3D" id="1.10.150.900">
    <property type="match status" value="1"/>
</dbReference>
<name>A0A7T1WUK2_9ACTN</name>
<evidence type="ECO:0000256" key="3">
    <source>
        <dbReference type="ARBA" id="ARBA00022723"/>
    </source>
</evidence>
<evidence type="ECO:0000313" key="7">
    <source>
        <dbReference type="EMBL" id="QPP09714.1"/>
    </source>
</evidence>
<proteinExistence type="inferred from homology"/>
<dbReference type="FunFam" id="3.40.630.10:FF:000023">
    <property type="entry name" value="M20/M25/M40 family metallo-hydrolase"/>
    <property type="match status" value="1"/>
</dbReference>
<evidence type="ECO:0000256" key="2">
    <source>
        <dbReference type="ARBA" id="ARBA00006247"/>
    </source>
</evidence>
<reference evidence="8" key="1">
    <citation type="submission" date="2020-02" db="EMBL/GenBank/DDBJ databases">
        <title>Streptomyces sp. ASO4wet.</title>
        <authorList>
            <person name="Risdian C."/>
            <person name="Landwehr W."/>
            <person name="Schupp P."/>
            <person name="Wink J."/>
        </authorList>
    </citation>
    <scope>NUCLEOTIDE SEQUENCE [LARGE SCALE GENOMIC DNA]</scope>
    <source>
        <strain evidence="8">ASO4wet</strain>
    </source>
</reference>